<accession>A0ACC1H7S9</accession>
<evidence type="ECO:0000313" key="1">
    <source>
        <dbReference type="EMBL" id="KAJ1672329.1"/>
    </source>
</evidence>
<evidence type="ECO:0000313" key="2">
    <source>
        <dbReference type="Proteomes" id="UP001145114"/>
    </source>
</evidence>
<feature type="non-terminal residue" evidence="1">
    <location>
        <position position="157"/>
    </location>
</feature>
<gene>
    <name evidence="1" type="ORF">EV182_007225</name>
</gene>
<name>A0ACC1H7S9_9FUNG</name>
<reference evidence="1" key="1">
    <citation type="submission" date="2022-06" db="EMBL/GenBank/DDBJ databases">
        <title>Phylogenomic reconstructions and comparative analyses of Kickxellomycotina fungi.</title>
        <authorList>
            <person name="Reynolds N.K."/>
            <person name="Stajich J.E."/>
            <person name="Barry K."/>
            <person name="Grigoriev I.V."/>
            <person name="Crous P."/>
            <person name="Smith M.E."/>
        </authorList>
    </citation>
    <scope>NUCLEOTIDE SEQUENCE</scope>
    <source>
        <strain evidence="1">RSA 2271</strain>
    </source>
</reference>
<proteinExistence type="predicted"/>
<dbReference type="Proteomes" id="UP001145114">
    <property type="component" value="Unassembled WGS sequence"/>
</dbReference>
<dbReference type="EMBL" id="JAMZIH010008413">
    <property type="protein sequence ID" value="KAJ1672329.1"/>
    <property type="molecule type" value="Genomic_DNA"/>
</dbReference>
<comment type="caution">
    <text evidence="1">The sequence shown here is derived from an EMBL/GenBank/DDBJ whole genome shotgun (WGS) entry which is preliminary data.</text>
</comment>
<sequence length="157" mass="16698">MPSSVVVTFSDLLRHRDPQRNYLARHIGDRLQEISLSSPPATKAPTAINAAIGGITPGDAGQIKFKGKGKGKAKDDGCFSLHARDATVASDEPLMALRERLYEIAESVANEQAVLSSYANVLVPALVSLDAKNASLHPISMRHDSSSGDSDSANNIF</sequence>
<organism evidence="1 2">
    <name type="scientific">Spiromyces aspiralis</name>
    <dbReference type="NCBI Taxonomy" id="68401"/>
    <lineage>
        <taxon>Eukaryota</taxon>
        <taxon>Fungi</taxon>
        <taxon>Fungi incertae sedis</taxon>
        <taxon>Zoopagomycota</taxon>
        <taxon>Kickxellomycotina</taxon>
        <taxon>Kickxellomycetes</taxon>
        <taxon>Kickxellales</taxon>
        <taxon>Kickxellaceae</taxon>
        <taxon>Spiromyces</taxon>
    </lineage>
</organism>
<keyword evidence="2" id="KW-1185">Reference proteome</keyword>
<protein>
    <submittedName>
        <fullName evidence="1">Uncharacterized protein</fullName>
    </submittedName>
</protein>